<dbReference type="EMBL" id="VTOW01000001">
    <property type="protein sequence ID" value="NKE70028.1"/>
    <property type="molecule type" value="Genomic_DNA"/>
</dbReference>
<evidence type="ECO:0000256" key="1">
    <source>
        <dbReference type="ARBA" id="ARBA00022723"/>
    </source>
</evidence>
<keyword evidence="7" id="KW-1185">Reference proteome</keyword>
<dbReference type="PANTHER" id="PTHR11709">
    <property type="entry name" value="MULTI-COPPER OXIDASE"/>
    <property type="match status" value="1"/>
</dbReference>
<feature type="region of interest" description="Disordered" evidence="4">
    <location>
        <begin position="710"/>
        <end position="736"/>
    </location>
</feature>
<evidence type="ECO:0000313" key="6">
    <source>
        <dbReference type="EMBL" id="NKE70028.1"/>
    </source>
</evidence>
<dbReference type="InterPro" id="IPR002355">
    <property type="entry name" value="Cu_oxidase_Cu_BS"/>
</dbReference>
<evidence type="ECO:0000259" key="5">
    <source>
        <dbReference type="Pfam" id="PF07732"/>
    </source>
</evidence>
<name>A0A7X6IA03_9BACT</name>
<gene>
    <name evidence="6" type="ORF">MNODULE_04625</name>
</gene>
<evidence type="ECO:0000256" key="4">
    <source>
        <dbReference type="SAM" id="MobiDB-lite"/>
    </source>
</evidence>
<proteinExistence type="predicted"/>
<dbReference type="SUPFAM" id="SSF49503">
    <property type="entry name" value="Cupredoxins"/>
    <property type="match status" value="6"/>
</dbReference>
<keyword evidence="2" id="KW-0560">Oxidoreductase</keyword>
<reference evidence="6 7" key="1">
    <citation type="journal article" date="2020" name="Nature">
        <title>Bacterial chemolithoautotrophy via manganese oxidation.</title>
        <authorList>
            <person name="Yu H."/>
            <person name="Leadbetter J.R."/>
        </authorList>
    </citation>
    <scope>NUCLEOTIDE SEQUENCE [LARGE SCALE GENOMIC DNA]</scope>
    <source>
        <strain evidence="6 7">Mn-1</strain>
    </source>
</reference>
<dbReference type="RefSeq" id="WP_168058298.1">
    <property type="nucleotide sequence ID" value="NZ_VTOW01000001.1"/>
</dbReference>
<keyword evidence="3" id="KW-0186">Copper</keyword>
<protein>
    <submittedName>
        <fullName evidence="6">Multicopper oxidase domain-containing protein</fullName>
    </submittedName>
</protein>
<keyword evidence="1" id="KW-0479">Metal-binding</keyword>
<dbReference type="Gene3D" id="2.60.40.420">
    <property type="entry name" value="Cupredoxins - blue copper proteins"/>
    <property type="match status" value="3"/>
</dbReference>
<dbReference type="InterPro" id="IPR008972">
    <property type="entry name" value="Cupredoxin"/>
</dbReference>
<accession>A0A7X6IA03</accession>
<feature type="region of interest" description="Disordered" evidence="4">
    <location>
        <begin position="1607"/>
        <end position="1645"/>
    </location>
</feature>
<dbReference type="InterPro" id="IPR045087">
    <property type="entry name" value="Cu-oxidase_fam"/>
</dbReference>
<dbReference type="GO" id="GO:0016491">
    <property type="term" value="F:oxidoreductase activity"/>
    <property type="evidence" value="ECO:0007669"/>
    <property type="project" value="UniProtKB-KW"/>
</dbReference>
<dbReference type="InterPro" id="IPR011707">
    <property type="entry name" value="Cu-oxidase-like_N"/>
</dbReference>
<dbReference type="Pfam" id="PF07732">
    <property type="entry name" value="Cu-oxidase_3"/>
    <property type="match status" value="1"/>
</dbReference>
<evidence type="ECO:0000256" key="3">
    <source>
        <dbReference type="ARBA" id="ARBA00023008"/>
    </source>
</evidence>
<dbReference type="PANTHER" id="PTHR11709:SF394">
    <property type="entry name" value="FI03373P-RELATED"/>
    <property type="match status" value="1"/>
</dbReference>
<dbReference type="GO" id="GO:0005507">
    <property type="term" value="F:copper ion binding"/>
    <property type="evidence" value="ECO:0007669"/>
    <property type="project" value="InterPro"/>
</dbReference>
<sequence length="1645" mass="182075">MNTARRNVFTIFFALLLVLSGREGGFAGGADHDHSHAPESQAASTNWEEKFKAQLVREDQAEGRAGHADRVDAAMNKLMNEISKGAGGHSNHGGETGPFSGMAMMQQMDQSFFLGPTGVSESVTSGGRCPKNAPVKEYDISAINVEITLNQWLDFHPGYMYVLTENEAKVREEEKKNAEAREKAGYDPGAVTTGLQTDMIQPLNIRGNQGDCIVFTLRNKLDGEDVSMHIHGSSTIVRASGKAATIANPESTVKPEESQTFEWYIRPDEQEGAHTFHSHVGREQSSLGMIGTFIVEPMGSKYLDPITGKESKSGWQMMIVTDKKVRPTSKDFREFVLIYHEIGDESFRPLNRQGEMIPQRDPNTDAYRPSARAMNYRSEPFGVNNLALQEKYFHFEDESLGYSSYTFADAPTTIPRSYLGDPAKFRLVHGGGEVFHSHHPHGGTIRWLRQPKADGKGEFLLTAAENGPVKFPEIRTTSDRVDVQVIGPSEVLDLQTECGSGLCQQLAGDFLFHCHVAHHYVAGMWGYWRVYNTLQSGNYPFASTDIMPPLQELPDRKGRIKPAVTSDKLVGKTMDWYDKKWNVTSNKSDWSKPIPDVSIKDWVTMMLPPAGQPGHTSDEKGQIMAYDATVWDWVWEGNKAMGEPEVTGKFDWPKYKSPMPGKRPPILFDAATGKLAWPHFKPHFGKRVPFARHHGPAPWLEPIHMDKENGSLPSDPGGKNVAGMETTQPPRPGEQGRWSLCPENAGRKQYTIHFIETPIQLTKGLGKQKPVVDPKGLLYVLHEDEKEIRANPASDKTIPLVYRASVYDCVDVILKSEWEDNDTTNFQMSKINIHIHFIQFDNQASDGVITGMSYDQSVRPFTQMGKKKQKGLPAPMNAVITEDVKAGAKSIKIKMGEGATPFHVGTDLMIGMDEVNTSEIRWIKDIKGDTVTFTEPLTHAHKKGEIASVEWVRYRYWVDADSGTVFWHDHAFGATTWPHGGVGAMIVEPPGSTYHDPVTGKEIRSGPVADIRSTEPIGYGVNGSFRELVVMPHDTVPYTAQVVVEGNPPGQSIQVAIDAGQTLSFQMPYDLDLVAVPMLNGGTHTTGGGFNFRSESVARRLKMNPDPTLIFSSKTHQDPSTPLLRAYLGDTITVRLLHTLMNETHTWKVAGHAFRTERFAEHSDFRNAHHVGIAERYDLVFKAGGPQQMAGDYLHYNGRASHLSEGSWGIIRVLDKEVKDLQKLPGTGEIPQSAKSLCPSDAPVKTFNVIAADRALKFNTKAGDSIEVDFDRKLLIANPKGKIFMLEGEKRKVADGDFQPMPLVLRVNSGDCIKVNLKNEMKGSKASFSSDMLSFDPRDSQGVNVGNNPGDQTVAPGKSKTYTFYAHPQYGEFASLVWDWGNFINNVRDGLFGAIIVGPKGAKYRDPMNGEDVSMKNAWAADVILDRSLPESNGRSDYRDVALFFQDEDNIIGTSFMPYIQQIGGLTGVNYRAEPWMYREENGCEPGNMFTPCVADETAPETPTVMAHAGDPVRIHVFGAFSEQNQIFSIEGHEWPFKPNMEGADMLSSLQFGGGEYLDVYLKEGAGGPFALPGDYVWQNHRMPYAAAGQWGYLRALPKGDRRILPLNGAAAPGGKTAEAPVEEAPETVSELREKGPGPVSMLHK</sequence>
<comment type="caution">
    <text evidence="6">The sequence shown here is derived from an EMBL/GenBank/DDBJ whole genome shotgun (WGS) entry which is preliminary data.</text>
</comment>
<dbReference type="PROSITE" id="PS00080">
    <property type="entry name" value="MULTICOPPER_OXIDASE2"/>
    <property type="match status" value="1"/>
</dbReference>
<evidence type="ECO:0000256" key="2">
    <source>
        <dbReference type="ARBA" id="ARBA00023002"/>
    </source>
</evidence>
<evidence type="ECO:0000313" key="7">
    <source>
        <dbReference type="Proteomes" id="UP000534783"/>
    </source>
</evidence>
<organism evidence="6 7">
    <name type="scientific">Candidatus Manganitrophus noduliformans</name>
    <dbReference type="NCBI Taxonomy" id="2606439"/>
    <lineage>
        <taxon>Bacteria</taxon>
        <taxon>Pseudomonadati</taxon>
        <taxon>Nitrospirota</taxon>
        <taxon>Nitrospiria</taxon>
        <taxon>Candidatus Troglogloeales</taxon>
        <taxon>Candidatus Manganitrophaceae</taxon>
        <taxon>Candidatus Manganitrophus</taxon>
    </lineage>
</organism>
<feature type="domain" description="Plastocyanin-like" evidence="5">
    <location>
        <begin position="204"/>
        <end position="297"/>
    </location>
</feature>
<dbReference type="Proteomes" id="UP000534783">
    <property type="component" value="Unassembled WGS sequence"/>
</dbReference>